<protein>
    <recommendedName>
        <fullName evidence="3">F-box associated domain-containing protein</fullName>
    </recommendedName>
</protein>
<gene>
    <name evidence="1" type="ORF">BAE44_0025098</name>
</gene>
<keyword evidence="2" id="KW-1185">Reference proteome</keyword>
<dbReference type="Proteomes" id="UP000095767">
    <property type="component" value="Unassembled WGS sequence"/>
</dbReference>
<evidence type="ECO:0000313" key="1">
    <source>
        <dbReference type="EMBL" id="OEL13885.1"/>
    </source>
</evidence>
<dbReference type="OrthoDB" id="623820at2759"/>
<comment type="caution">
    <text evidence="1">The sequence shown here is derived from an EMBL/GenBank/DDBJ whole genome shotgun (WGS) entry which is preliminary data.</text>
</comment>
<reference evidence="1 2" key="1">
    <citation type="submission" date="2016-09" db="EMBL/GenBank/DDBJ databases">
        <title>The draft genome of Dichanthelium oligosanthes: A C3 panicoid grass species.</title>
        <authorList>
            <person name="Studer A.J."/>
            <person name="Schnable J.C."/>
            <person name="Brutnell T.P."/>
        </authorList>
    </citation>
    <scope>NUCLEOTIDE SEQUENCE [LARGE SCALE GENOMIC DNA]</scope>
    <source>
        <strain evidence="2">cv. Kellogg 1175</strain>
        <tissue evidence="1">Leaf</tissue>
    </source>
</reference>
<name>A0A1E5UM72_9POAL</name>
<proteinExistence type="predicted"/>
<accession>A0A1E5UM72</accession>
<dbReference type="EMBL" id="LWDX02071946">
    <property type="protein sequence ID" value="OEL13885.1"/>
    <property type="molecule type" value="Genomic_DNA"/>
</dbReference>
<evidence type="ECO:0008006" key="3">
    <source>
        <dbReference type="Google" id="ProtNLM"/>
    </source>
</evidence>
<sequence>MNNRYGRLVLATSEDGRLSLIVQLRDHQIEVWVLVGDSEWMLRRAIDLHNLIPSFPEGNIWLLISGFCPRSGRLFGDIHQKDLLIDADRGSLRPTGRIGVGHVTKYPYEMDWSAYISRMKCF</sequence>
<evidence type="ECO:0000313" key="2">
    <source>
        <dbReference type="Proteomes" id="UP000095767"/>
    </source>
</evidence>
<dbReference type="AlphaFoldDB" id="A0A1E5UM72"/>
<organism evidence="1 2">
    <name type="scientific">Dichanthelium oligosanthes</name>
    <dbReference type="NCBI Taxonomy" id="888268"/>
    <lineage>
        <taxon>Eukaryota</taxon>
        <taxon>Viridiplantae</taxon>
        <taxon>Streptophyta</taxon>
        <taxon>Embryophyta</taxon>
        <taxon>Tracheophyta</taxon>
        <taxon>Spermatophyta</taxon>
        <taxon>Magnoliopsida</taxon>
        <taxon>Liliopsida</taxon>
        <taxon>Poales</taxon>
        <taxon>Poaceae</taxon>
        <taxon>PACMAD clade</taxon>
        <taxon>Panicoideae</taxon>
        <taxon>Panicodae</taxon>
        <taxon>Paniceae</taxon>
        <taxon>Dichantheliinae</taxon>
        <taxon>Dichanthelium</taxon>
    </lineage>
</organism>